<evidence type="ECO:0000313" key="10">
    <source>
        <dbReference type="Proteomes" id="UP000295341"/>
    </source>
</evidence>
<feature type="domain" description="SAF" evidence="8">
    <location>
        <begin position="118"/>
        <end position="180"/>
    </location>
</feature>
<keyword evidence="9" id="KW-0966">Cell projection</keyword>
<comment type="similarity">
    <text evidence="2 7">Belongs to the FlgA family.</text>
</comment>
<comment type="subcellular location">
    <subcellularLocation>
        <location evidence="1 7">Periplasm</location>
    </subcellularLocation>
</comment>
<evidence type="ECO:0000256" key="5">
    <source>
        <dbReference type="ARBA" id="ARBA00022764"/>
    </source>
</evidence>
<dbReference type="InterPro" id="IPR041231">
    <property type="entry name" value="FlgA_N"/>
</dbReference>
<evidence type="ECO:0000256" key="1">
    <source>
        <dbReference type="ARBA" id="ARBA00004418"/>
    </source>
</evidence>
<evidence type="ECO:0000256" key="6">
    <source>
        <dbReference type="ARBA" id="ARBA00025643"/>
    </source>
</evidence>
<dbReference type="Pfam" id="PF13144">
    <property type="entry name" value="ChapFlgA"/>
    <property type="match status" value="1"/>
</dbReference>
<dbReference type="SMART" id="SM00858">
    <property type="entry name" value="SAF"/>
    <property type="match status" value="1"/>
</dbReference>
<dbReference type="Proteomes" id="UP000295341">
    <property type="component" value="Unassembled WGS sequence"/>
</dbReference>
<evidence type="ECO:0000256" key="2">
    <source>
        <dbReference type="ARBA" id="ARBA00010474"/>
    </source>
</evidence>
<dbReference type="GO" id="GO:0042597">
    <property type="term" value="C:periplasmic space"/>
    <property type="evidence" value="ECO:0007669"/>
    <property type="project" value="UniProtKB-SubCell"/>
</dbReference>
<comment type="caution">
    <text evidence="9">The sequence shown here is derived from an EMBL/GenBank/DDBJ whole genome shotgun (WGS) entry which is preliminary data.</text>
</comment>
<keyword evidence="9" id="KW-0282">Flagellum</keyword>
<evidence type="ECO:0000313" key="9">
    <source>
        <dbReference type="EMBL" id="TDU32466.1"/>
    </source>
</evidence>
<evidence type="ECO:0000259" key="8">
    <source>
        <dbReference type="SMART" id="SM00858"/>
    </source>
</evidence>
<evidence type="ECO:0000256" key="7">
    <source>
        <dbReference type="RuleBase" id="RU362063"/>
    </source>
</evidence>
<dbReference type="GO" id="GO:0044780">
    <property type="term" value="P:bacterial-type flagellum assembly"/>
    <property type="evidence" value="ECO:0007669"/>
    <property type="project" value="InterPro"/>
</dbReference>
<organism evidence="9 10">
    <name type="scientific">Panacagrimonas perspica</name>
    <dbReference type="NCBI Taxonomy" id="381431"/>
    <lineage>
        <taxon>Bacteria</taxon>
        <taxon>Pseudomonadati</taxon>
        <taxon>Pseudomonadota</taxon>
        <taxon>Gammaproteobacteria</taxon>
        <taxon>Nevskiales</taxon>
        <taxon>Nevskiaceae</taxon>
        <taxon>Panacagrimonas</taxon>
    </lineage>
</organism>
<dbReference type="Gene3D" id="2.30.30.760">
    <property type="match status" value="1"/>
</dbReference>
<dbReference type="CDD" id="cd11614">
    <property type="entry name" value="SAF_CpaB_FlgA_like"/>
    <property type="match status" value="1"/>
</dbReference>
<comment type="function">
    <text evidence="6 7">Involved in the assembly process of the P-ring formation. It may associate with FlgF on the rod constituting a structure essential for the P-ring assembly or may act as a modulator protein for the P-ring assembly.</text>
</comment>
<dbReference type="NCBIfam" id="TIGR03170">
    <property type="entry name" value="flgA_cterm"/>
    <property type="match status" value="1"/>
</dbReference>
<dbReference type="OrthoDB" id="1669037at2"/>
<keyword evidence="5 7" id="KW-0574">Periplasm</keyword>
<dbReference type="PANTHER" id="PTHR36307:SF1">
    <property type="entry name" value="FLAGELLA BASAL BODY P-RING FORMATION PROTEIN FLGA"/>
    <property type="match status" value="1"/>
</dbReference>
<feature type="chain" id="PRO_5020829906" description="Flagella basal body P-ring formation protein FlgA" evidence="7">
    <location>
        <begin position="38"/>
        <end position="243"/>
    </location>
</feature>
<keyword evidence="9" id="KW-0969">Cilium</keyword>
<reference evidence="9 10" key="1">
    <citation type="submission" date="2019-03" db="EMBL/GenBank/DDBJ databases">
        <title>Genomic Encyclopedia of Type Strains, Phase IV (KMG-IV): sequencing the most valuable type-strain genomes for metagenomic binning, comparative biology and taxonomic classification.</title>
        <authorList>
            <person name="Goeker M."/>
        </authorList>
    </citation>
    <scope>NUCLEOTIDE SEQUENCE [LARGE SCALE GENOMIC DNA]</scope>
    <source>
        <strain evidence="9 10">DSM 26377</strain>
    </source>
</reference>
<keyword evidence="7" id="KW-1005">Bacterial flagellum biogenesis</keyword>
<name>A0A4V3F6F2_9GAMM</name>
<dbReference type="Gene3D" id="3.90.1210.10">
    <property type="entry name" value="Antifreeze-like/N-acetylneuraminic acid synthase C-terminal domain"/>
    <property type="match status" value="1"/>
</dbReference>
<dbReference type="PANTHER" id="PTHR36307">
    <property type="entry name" value="FLAGELLA BASAL BODY P-RING FORMATION PROTEIN FLGA"/>
    <property type="match status" value="1"/>
</dbReference>
<protein>
    <recommendedName>
        <fullName evidence="3 7">Flagella basal body P-ring formation protein FlgA</fullName>
    </recommendedName>
</protein>
<dbReference type="InterPro" id="IPR013974">
    <property type="entry name" value="SAF"/>
</dbReference>
<dbReference type="Pfam" id="PF17656">
    <property type="entry name" value="ChapFlgA_N"/>
    <property type="match status" value="1"/>
</dbReference>
<dbReference type="InterPro" id="IPR039246">
    <property type="entry name" value="Flagellar_FlgA"/>
</dbReference>
<dbReference type="InterPro" id="IPR017585">
    <property type="entry name" value="SAF_FlgA"/>
</dbReference>
<dbReference type="AlphaFoldDB" id="A0A4V3F6F2"/>
<gene>
    <name evidence="9" type="ORF">DFR24_1863</name>
</gene>
<sequence>MIYLHIRRACQPFLGLMRPLSVLLILFWLFSSPSAHAQASYQSIPSIRLAALDHARAASPADAKLDGGRIDERLRLAACAGPLSTRTASTSASALSVEVRCDTAGWKLFVPVGVSVQVPVLVATRGLARGDAVSAADVQVQMRPRAGLGLSWVGSLDQVLGRTLSRPVAAGSVLSPASFAASHLVRRGQSVTLVGISGGFEVRAQGKALADAGAGDRIRVQNMGSQRIVEGEVRADGSVVVPL</sequence>
<evidence type="ECO:0000256" key="4">
    <source>
        <dbReference type="ARBA" id="ARBA00022729"/>
    </source>
</evidence>
<dbReference type="EMBL" id="SOBT01000008">
    <property type="protein sequence ID" value="TDU32466.1"/>
    <property type="molecule type" value="Genomic_DNA"/>
</dbReference>
<dbReference type="RefSeq" id="WP_133880959.1">
    <property type="nucleotide sequence ID" value="NZ_MWIN01000001.1"/>
</dbReference>
<proteinExistence type="inferred from homology"/>
<accession>A0A4V3F6F2</accession>
<keyword evidence="10" id="KW-1185">Reference proteome</keyword>
<feature type="signal peptide" evidence="7">
    <location>
        <begin position="1"/>
        <end position="37"/>
    </location>
</feature>
<evidence type="ECO:0000256" key="3">
    <source>
        <dbReference type="ARBA" id="ARBA00014754"/>
    </source>
</evidence>
<keyword evidence="4 7" id="KW-0732">Signal</keyword>